<evidence type="ECO:0000313" key="2">
    <source>
        <dbReference type="EMBL" id="MBS0031358.1"/>
    </source>
</evidence>
<dbReference type="EMBL" id="JAGTXB010000021">
    <property type="protein sequence ID" value="MBS0031358.1"/>
    <property type="molecule type" value="Genomic_DNA"/>
</dbReference>
<keyword evidence="3" id="KW-1185">Reference proteome</keyword>
<evidence type="ECO:0000313" key="3">
    <source>
        <dbReference type="Proteomes" id="UP000676386"/>
    </source>
</evidence>
<evidence type="ECO:0000256" key="1">
    <source>
        <dbReference type="SAM" id="Phobius"/>
    </source>
</evidence>
<accession>A0ABS5J822</accession>
<keyword evidence="1" id="KW-0812">Transmembrane</keyword>
<keyword evidence="1" id="KW-1133">Transmembrane helix</keyword>
<keyword evidence="1" id="KW-0472">Membrane</keyword>
<sequence>MSEKSTFTRSLVSIYSKFILSAGFIAFAVYNYVQHAGNITFKAVACILVGIGYLVYGIYSARRK</sequence>
<comment type="caution">
    <text evidence="2">The sequence shown here is derived from an EMBL/GenBank/DDBJ whole genome shotgun (WGS) entry which is preliminary data.</text>
</comment>
<feature type="transmembrane region" description="Helical" evidence="1">
    <location>
        <begin position="12"/>
        <end position="33"/>
    </location>
</feature>
<proteinExistence type="predicted"/>
<reference evidence="2 3" key="1">
    <citation type="submission" date="2021-04" db="EMBL/GenBank/DDBJ databases">
        <title>Chitinophaga sp. nov., isolated from the rhizosphere soil.</title>
        <authorList>
            <person name="He S."/>
        </authorList>
    </citation>
    <scope>NUCLEOTIDE SEQUENCE [LARGE SCALE GENOMIC DNA]</scope>
    <source>
        <strain evidence="2 3">2R12</strain>
    </source>
</reference>
<organism evidence="2 3">
    <name type="scientific">Chitinophaga hostae</name>
    <dbReference type="NCBI Taxonomy" id="2831022"/>
    <lineage>
        <taxon>Bacteria</taxon>
        <taxon>Pseudomonadati</taxon>
        <taxon>Bacteroidota</taxon>
        <taxon>Chitinophagia</taxon>
        <taxon>Chitinophagales</taxon>
        <taxon>Chitinophagaceae</taxon>
        <taxon>Chitinophaga</taxon>
    </lineage>
</organism>
<dbReference type="RefSeq" id="WP_211976520.1">
    <property type="nucleotide sequence ID" value="NZ_CBFHAM010000067.1"/>
</dbReference>
<name>A0ABS5J822_9BACT</name>
<protein>
    <submittedName>
        <fullName evidence="2">Uncharacterized protein</fullName>
    </submittedName>
</protein>
<feature type="transmembrane region" description="Helical" evidence="1">
    <location>
        <begin position="39"/>
        <end position="59"/>
    </location>
</feature>
<gene>
    <name evidence="2" type="ORF">KE626_28770</name>
</gene>
<dbReference type="Proteomes" id="UP000676386">
    <property type="component" value="Unassembled WGS sequence"/>
</dbReference>